<keyword evidence="4 5" id="KW-0472">Membrane</keyword>
<feature type="transmembrane region" description="Helical" evidence="5">
    <location>
        <begin position="105"/>
        <end position="123"/>
    </location>
</feature>
<dbReference type="EMBL" id="CP025408">
    <property type="protein sequence ID" value="AUH33183.1"/>
    <property type="molecule type" value="Genomic_DNA"/>
</dbReference>
<comment type="subcellular location">
    <subcellularLocation>
        <location evidence="1">Membrane</location>
        <topology evidence="1">Multi-pass membrane protein</topology>
    </subcellularLocation>
</comment>
<dbReference type="Proteomes" id="UP000233742">
    <property type="component" value="Chromosome"/>
</dbReference>
<accession>A0A2K9EDZ8</accession>
<dbReference type="OrthoDB" id="4391260at2"/>
<feature type="transmembrane region" description="Helical" evidence="5">
    <location>
        <begin position="175"/>
        <end position="193"/>
    </location>
</feature>
<keyword evidence="8" id="KW-1185">Reference proteome</keyword>
<dbReference type="InterPro" id="IPR007016">
    <property type="entry name" value="O-antigen_ligase-rel_domated"/>
</dbReference>
<dbReference type="Pfam" id="PF04932">
    <property type="entry name" value="Wzy_C"/>
    <property type="match status" value="1"/>
</dbReference>
<dbReference type="AlphaFoldDB" id="A0A2K9EDZ8"/>
<feature type="transmembrane region" description="Helical" evidence="5">
    <location>
        <begin position="200"/>
        <end position="217"/>
    </location>
</feature>
<feature type="transmembrane region" description="Helical" evidence="5">
    <location>
        <begin position="223"/>
        <end position="240"/>
    </location>
</feature>
<sequence length="433" mass="47282">MVSLTAYDQAAAPRRVALARGGQRAVWRLYDTGLALMVLIAAGDLPNRWGLTSELWMLIYGAALLRILSVWPAYFRLLARNWTYLLYPAVCLLSVAWSVVPKVSLVGGIQISMSVLIACYLGWRFDPRRLMILAFSTLFFGSVLSMLNYLSGGAISQPLYSDVGGLLGIYTNKNMLGHYGAMATVLALTFVLTPRGQIPSILRAAALVALVLCPIAVLLSKSMTAILLLPIYLALTLLLNRRRLAGWLRHGAIAALVLAVALAPVLMTLVGFDPMAELFARTGKDATLTGRTELWSIAAGEISKAPLTGYGFQAFWTAERFESVRFLVLRAGATAPTFHNFIADTGIGTGLLGIAAICTLVLTSLRRVLRVWRLDGSPLAIGCLITVLMPVNVALVEPYLYRQHEFMMAWLIMIGVSLGRARTSPVFMDKFLR</sequence>
<dbReference type="GO" id="GO:0016020">
    <property type="term" value="C:membrane"/>
    <property type="evidence" value="ECO:0007669"/>
    <property type="project" value="UniProtKB-SubCell"/>
</dbReference>
<protein>
    <recommendedName>
        <fullName evidence="6">O-antigen ligase-related domain-containing protein</fullName>
    </recommendedName>
</protein>
<dbReference type="PANTHER" id="PTHR37422:SF17">
    <property type="entry name" value="O-ANTIGEN LIGASE"/>
    <property type="match status" value="1"/>
</dbReference>
<gene>
    <name evidence="7" type="ORF">CUV01_07070</name>
</gene>
<feature type="transmembrane region" description="Helical" evidence="5">
    <location>
        <begin position="82"/>
        <end position="99"/>
    </location>
</feature>
<dbReference type="InterPro" id="IPR051533">
    <property type="entry name" value="WaaL-like"/>
</dbReference>
<evidence type="ECO:0000256" key="2">
    <source>
        <dbReference type="ARBA" id="ARBA00022692"/>
    </source>
</evidence>
<dbReference type="RefSeq" id="WP_101459853.1">
    <property type="nucleotide sequence ID" value="NZ_CP025408.1"/>
</dbReference>
<dbReference type="KEGG" id="paro:CUV01_07070"/>
<feature type="transmembrane region" description="Helical" evidence="5">
    <location>
        <begin position="130"/>
        <end position="155"/>
    </location>
</feature>
<evidence type="ECO:0000259" key="6">
    <source>
        <dbReference type="Pfam" id="PF04932"/>
    </source>
</evidence>
<feature type="transmembrane region" description="Helical" evidence="5">
    <location>
        <begin position="346"/>
        <end position="365"/>
    </location>
</feature>
<dbReference type="PANTHER" id="PTHR37422">
    <property type="entry name" value="TEICHURONIC ACID BIOSYNTHESIS PROTEIN TUAE"/>
    <property type="match status" value="1"/>
</dbReference>
<feature type="transmembrane region" description="Helical" evidence="5">
    <location>
        <begin position="406"/>
        <end position="423"/>
    </location>
</feature>
<keyword evidence="3 5" id="KW-1133">Transmembrane helix</keyword>
<feature type="transmembrane region" description="Helical" evidence="5">
    <location>
        <begin position="55"/>
        <end position="75"/>
    </location>
</feature>
<evidence type="ECO:0000256" key="4">
    <source>
        <dbReference type="ARBA" id="ARBA00023136"/>
    </source>
</evidence>
<feature type="transmembrane region" description="Helical" evidence="5">
    <location>
        <begin position="252"/>
        <end position="272"/>
    </location>
</feature>
<feature type="domain" description="O-antigen ligase-related" evidence="6">
    <location>
        <begin position="209"/>
        <end position="357"/>
    </location>
</feature>
<feature type="transmembrane region" description="Helical" evidence="5">
    <location>
        <begin position="25"/>
        <end position="43"/>
    </location>
</feature>
<evidence type="ECO:0000313" key="8">
    <source>
        <dbReference type="Proteomes" id="UP000233742"/>
    </source>
</evidence>
<proteinExistence type="predicted"/>
<name>A0A2K9EDZ8_9RHOB</name>
<feature type="transmembrane region" description="Helical" evidence="5">
    <location>
        <begin position="377"/>
        <end position="400"/>
    </location>
</feature>
<evidence type="ECO:0000256" key="1">
    <source>
        <dbReference type="ARBA" id="ARBA00004141"/>
    </source>
</evidence>
<reference evidence="7 8" key="1">
    <citation type="submission" date="2017-12" db="EMBL/GenBank/DDBJ databases">
        <authorList>
            <person name="Hurst M.R.H."/>
        </authorList>
    </citation>
    <scope>NUCLEOTIDE SEQUENCE [LARGE SCALE GENOMIC DNA]</scope>
    <source>
        <strain evidence="7 8">BM15</strain>
    </source>
</reference>
<evidence type="ECO:0000256" key="3">
    <source>
        <dbReference type="ARBA" id="ARBA00022989"/>
    </source>
</evidence>
<evidence type="ECO:0000313" key="7">
    <source>
        <dbReference type="EMBL" id="AUH33183.1"/>
    </source>
</evidence>
<organism evidence="7 8">
    <name type="scientific">Paracoccus tegillarcae</name>
    <dbReference type="NCBI Taxonomy" id="1529068"/>
    <lineage>
        <taxon>Bacteria</taxon>
        <taxon>Pseudomonadati</taxon>
        <taxon>Pseudomonadota</taxon>
        <taxon>Alphaproteobacteria</taxon>
        <taxon>Rhodobacterales</taxon>
        <taxon>Paracoccaceae</taxon>
        <taxon>Paracoccus</taxon>
    </lineage>
</organism>
<evidence type="ECO:0000256" key="5">
    <source>
        <dbReference type="SAM" id="Phobius"/>
    </source>
</evidence>
<keyword evidence="2 5" id="KW-0812">Transmembrane</keyword>